<evidence type="ECO:0000313" key="2">
    <source>
        <dbReference type="Proteomes" id="UP001280121"/>
    </source>
</evidence>
<evidence type="ECO:0000313" key="1">
    <source>
        <dbReference type="EMBL" id="KAK2644200.1"/>
    </source>
</evidence>
<proteinExistence type="predicted"/>
<keyword evidence="2" id="KW-1185">Reference proteome</keyword>
<organism evidence="1 2">
    <name type="scientific">Dipteronia dyeriana</name>
    <dbReference type="NCBI Taxonomy" id="168575"/>
    <lineage>
        <taxon>Eukaryota</taxon>
        <taxon>Viridiplantae</taxon>
        <taxon>Streptophyta</taxon>
        <taxon>Embryophyta</taxon>
        <taxon>Tracheophyta</taxon>
        <taxon>Spermatophyta</taxon>
        <taxon>Magnoliopsida</taxon>
        <taxon>eudicotyledons</taxon>
        <taxon>Gunneridae</taxon>
        <taxon>Pentapetalae</taxon>
        <taxon>rosids</taxon>
        <taxon>malvids</taxon>
        <taxon>Sapindales</taxon>
        <taxon>Sapindaceae</taxon>
        <taxon>Hippocastanoideae</taxon>
        <taxon>Acereae</taxon>
        <taxon>Dipteronia</taxon>
    </lineage>
</organism>
<accession>A0AAD9TYP6</accession>
<dbReference type="AlphaFoldDB" id="A0AAD9TYP6"/>
<name>A0AAD9TYP6_9ROSI</name>
<sequence length="102" mass="11489">MALINLFNSASLRPVSHTSSISAKRAELLACYLIGGMIDIRRVIKTEINEVEEIDLIEKNNVVKKPIPFLCLIIKLYRKVGVLEYDGDKISMTDKGDLNLRV</sequence>
<protein>
    <submittedName>
        <fullName evidence="1">Uncharacterized protein</fullName>
    </submittedName>
</protein>
<dbReference type="EMBL" id="JANJYI010000006">
    <property type="protein sequence ID" value="KAK2644200.1"/>
    <property type="molecule type" value="Genomic_DNA"/>
</dbReference>
<comment type="caution">
    <text evidence="1">The sequence shown here is derived from an EMBL/GenBank/DDBJ whole genome shotgun (WGS) entry which is preliminary data.</text>
</comment>
<reference evidence="1" key="1">
    <citation type="journal article" date="2023" name="Plant J.">
        <title>Genome sequences and population genomics provide insights into the demographic history, inbreeding, and mutation load of two 'living fossil' tree species of Dipteronia.</title>
        <authorList>
            <person name="Feng Y."/>
            <person name="Comes H.P."/>
            <person name="Chen J."/>
            <person name="Zhu S."/>
            <person name="Lu R."/>
            <person name="Zhang X."/>
            <person name="Li P."/>
            <person name="Qiu J."/>
            <person name="Olsen K.M."/>
            <person name="Qiu Y."/>
        </authorList>
    </citation>
    <scope>NUCLEOTIDE SEQUENCE</scope>
    <source>
        <strain evidence="1">KIB01</strain>
    </source>
</reference>
<dbReference type="Proteomes" id="UP001280121">
    <property type="component" value="Unassembled WGS sequence"/>
</dbReference>
<gene>
    <name evidence="1" type="ORF">Ddye_019395</name>
</gene>